<dbReference type="InterPro" id="IPR013249">
    <property type="entry name" value="RNA_pol_sigma70_r4_t2"/>
</dbReference>
<dbReference type="Pfam" id="PF04542">
    <property type="entry name" value="Sigma70_r2"/>
    <property type="match status" value="1"/>
</dbReference>
<evidence type="ECO:0000256" key="3">
    <source>
        <dbReference type="ARBA" id="ARBA00023082"/>
    </source>
</evidence>
<reference evidence="7 8" key="1">
    <citation type="submission" date="2021-06" db="EMBL/GenBank/DDBJ databases">
        <title>Bacillus sp. RD4P76, an endophyte from a halophyte.</title>
        <authorList>
            <person name="Sun J.-Q."/>
        </authorList>
    </citation>
    <scope>NUCLEOTIDE SEQUENCE [LARGE SCALE GENOMIC DNA]</scope>
    <source>
        <strain evidence="7 8">JCM 17098</strain>
    </source>
</reference>
<keyword evidence="8" id="KW-1185">Reference proteome</keyword>
<dbReference type="SUPFAM" id="SSF88659">
    <property type="entry name" value="Sigma3 and sigma4 domains of RNA polymerase sigma factors"/>
    <property type="match status" value="1"/>
</dbReference>
<dbReference type="PANTHER" id="PTHR43133">
    <property type="entry name" value="RNA POLYMERASE ECF-TYPE SIGMA FACTO"/>
    <property type="match status" value="1"/>
</dbReference>
<name>A0ABS6JXT2_9BACI</name>
<keyword evidence="2" id="KW-0805">Transcription regulation</keyword>
<comment type="similarity">
    <text evidence="1">Belongs to the sigma-70 factor family. ECF subfamily.</text>
</comment>
<dbReference type="NCBIfam" id="TIGR02937">
    <property type="entry name" value="sigma70-ECF"/>
    <property type="match status" value="1"/>
</dbReference>
<evidence type="ECO:0000259" key="5">
    <source>
        <dbReference type="Pfam" id="PF04542"/>
    </source>
</evidence>
<sequence length="165" mass="19464">MKKWYNEYNRDIYQYVLFLCGDHEKAKDLMQETFLRAYDNFSSFDGGTVKGWLFRIARNITIDTIRKEKPVAYLFDRLPKAVDNVGSPEKIVTLNETERELYHALGKLKRTYRDVIVLRKLKGFSIKEVSEVLDWSEGKVKSTLFRGMKALKLQLEKEGYQHETI</sequence>
<organism evidence="7 8">
    <name type="scientific">Evansella alkalicola</name>
    <dbReference type="NCBI Taxonomy" id="745819"/>
    <lineage>
        <taxon>Bacteria</taxon>
        <taxon>Bacillati</taxon>
        <taxon>Bacillota</taxon>
        <taxon>Bacilli</taxon>
        <taxon>Bacillales</taxon>
        <taxon>Bacillaceae</taxon>
        <taxon>Evansella</taxon>
    </lineage>
</organism>
<evidence type="ECO:0000259" key="6">
    <source>
        <dbReference type="Pfam" id="PF08281"/>
    </source>
</evidence>
<dbReference type="Proteomes" id="UP000790580">
    <property type="component" value="Unassembled WGS sequence"/>
</dbReference>
<evidence type="ECO:0000256" key="2">
    <source>
        <dbReference type="ARBA" id="ARBA00023015"/>
    </source>
</evidence>
<feature type="domain" description="RNA polymerase sigma factor 70 region 4 type 2" evidence="6">
    <location>
        <begin position="99"/>
        <end position="151"/>
    </location>
</feature>
<dbReference type="PANTHER" id="PTHR43133:SF60">
    <property type="entry name" value="RNA POLYMERASE SIGMA FACTOR SIGV"/>
    <property type="match status" value="1"/>
</dbReference>
<dbReference type="InterPro" id="IPR014284">
    <property type="entry name" value="RNA_pol_sigma-70_dom"/>
</dbReference>
<proteinExistence type="inferred from homology"/>
<dbReference type="SUPFAM" id="SSF88946">
    <property type="entry name" value="Sigma2 domain of RNA polymerase sigma factors"/>
    <property type="match status" value="1"/>
</dbReference>
<keyword evidence="4" id="KW-0804">Transcription</keyword>
<dbReference type="InterPro" id="IPR013324">
    <property type="entry name" value="RNA_pol_sigma_r3/r4-like"/>
</dbReference>
<comment type="caution">
    <text evidence="7">The sequence shown here is derived from an EMBL/GenBank/DDBJ whole genome shotgun (WGS) entry which is preliminary data.</text>
</comment>
<gene>
    <name evidence="7" type="ORF">KS407_18410</name>
</gene>
<dbReference type="InterPro" id="IPR013325">
    <property type="entry name" value="RNA_pol_sigma_r2"/>
</dbReference>
<dbReference type="InterPro" id="IPR039425">
    <property type="entry name" value="RNA_pol_sigma-70-like"/>
</dbReference>
<dbReference type="Gene3D" id="1.10.10.10">
    <property type="entry name" value="Winged helix-like DNA-binding domain superfamily/Winged helix DNA-binding domain"/>
    <property type="match status" value="1"/>
</dbReference>
<dbReference type="CDD" id="cd06171">
    <property type="entry name" value="Sigma70_r4"/>
    <property type="match status" value="1"/>
</dbReference>
<feature type="domain" description="RNA polymerase sigma-70 region 2" evidence="5">
    <location>
        <begin position="5"/>
        <end position="69"/>
    </location>
</feature>
<evidence type="ECO:0000313" key="8">
    <source>
        <dbReference type="Proteomes" id="UP000790580"/>
    </source>
</evidence>
<dbReference type="Gene3D" id="1.10.1740.10">
    <property type="match status" value="1"/>
</dbReference>
<evidence type="ECO:0000313" key="7">
    <source>
        <dbReference type="EMBL" id="MBU9723395.1"/>
    </source>
</evidence>
<evidence type="ECO:0000256" key="1">
    <source>
        <dbReference type="ARBA" id="ARBA00010641"/>
    </source>
</evidence>
<accession>A0ABS6JXT2</accession>
<dbReference type="InterPro" id="IPR007627">
    <property type="entry name" value="RNA_pol_sigma70_r2"/>
</dbReference>
<keyword evidence="3" id="KW-0731">Sigma factor</keyword>
<dbReference type="EMBL" id="JAHQCR010000076">
    <property type="protein sequence ID" value="MBU9723395.1"/>
    <property type="molecule type" value="Genomic_DNA"/>
</dbReference>
<evidence type="ECO:0000256" key="4">
    <source>
        <dbReference type="ARBA" id="ARBA00023163"/>
    </source>
</evidence>
<protein>
    <submittedName>
        <fullName evidence="7">Sigma-70 family RNA polymerase sigma factor</fullName>
    </submittedName>
</protein>
<dbReference type="InterPro" id="IPR036388">
    <property type="entry name" value="WH-like_DNA-bd_sf"/>
</dbReference>
<dbReference type="Pfam" id="PF08281">
    <property type="entry name" value="Sigma70_r4_2"/>
    <property type="match status" value="1"/>
</dbReference>